<gene>
    <name evidence="3" type="ORF">ACFSW6_14425</name>
</gene>
<dbReference type="PANTHER" id="PTHR43581:SF2">
    <property type="entry name" value="EXCINUCLEASE ATPASE SUBUNIT"/>
    <property type="match status" value="1"/>
</dbReference>
<evidence type="ECO:0000259" key="2">
    <source>
        <dbReference type="Pfam" id="PF20469"/>
    </source>
</evidence>
<accession>A0ABW5US76</accession>
<sequence length="636" mass="71424">MKLRRVRVENVRSFLEPAELLLEGDISIIIGPNGGGKTNLLDTTTTILRRHLLSSIIPRKSATADNPDRHEFVANDMLHSTSLEPHSQGKGREQVVELELEVTSRDIENMASMKASAHDVAARTERKYVGASIREAAEWDLSLLRVGQRFVYRIVNSGLQGTSDSAEHIYQRYLALYEVDAWLRGELGMASLSTPMLSMPINRASNGVQSSVNLSGYNEFDYKRSVDAASSRLGASTMSLAVGRIAKKYRLLEIKDNGSAKKDFRNDPAIQSLTAVLLDLGYAWDLVCTDPMNNSYDIQLEKQGSKFLAGNASSGEKELLTYLFAIYALNVRDALIVIDEPELHLHPRWQKTLLGLFERLALETGNQFLLATHSAVFVSPSSIEYVSRVYSTEQRSAIVRLNNSSLPEPKHLFAIVNSQNNERMFFADKVVLVEGISDRIFFESVFNRLGVTSGTIRTCEVISVGGKGFFAPYAALLEACKVPYAVIADRDYLKQIGSPEIKGFFTLHENEFKKAVIDDPTSTDGDSLLVQLDHAVSTGDLDRLRSLWEHIKLRRGRLQTDLNDHQQHTIRDYIVAKRLEHIFVLSRGSLESYLPEGYKSKQLDKLIRLISTEYWHELPEFAQEEISVIADRIKVL</sequence>
<dbReference type="Pfam" id="PF20469">
    <property type="entry name" value="OLD-like_TOPRIM"/>
    <property type="match status" value="1"/>
</dbReference>
<reference evidence="4" key="1">
    <citation type="journal article" date="2019" name="Int. J. Syst. Evol. Microbiol.">
        <title>The Global Catalogue of Microorganisms (GCM) 10K type strain sequencing project: providing services to taxonomists for standard genome sequencing and annotation.</title>
        <authorList>
            <consortium name="The Broad Institute Genomics Platform"/>
            <consortium name="The Broad Institute Genome Sequencing Center for Infectious Disease"/>
            <person name="Wu L."/>
            <person name="Ma J."/>
        </authorList>
    </citation>
    <scope>NUCLEOTIDE SEQUENCE [LARGE SCALE GENOMIC DNA]</scope>
    <source>
        <strain evidence="4">TISTR 1906</strain>
    </source>
</reference>
<evidence type="ECO:0000313" key="3">
    <source>
        <dbReference type="EMBL" id="MFD2755290.1"/>
    </source>
</evidence>
<proteinExistence type="predicted"/>
<dbReference type="SUPFAM" id="SSF52540">
    <property type="entry name" value="P-loop containing nucleoside triphosphate hydrolases"/>
    <property type="match status" value="1"/>
</dbReference>
<feature type="domain" description="ATPase AAA-type core" evidence="1">
    <location>
        <begin position="26"/>
        <end position="378"/>
    </location>
</feature>
<dbReference type="Pfam" id="PF13304">
    <property type="entry name" value="AAA_21"/>
    <property type="match status" value="1"/>
</dbReference>
<comment type="caution">
    <text evidence="3">The sequence shown here is derived from an EMBL/GenBank/DDBJ whole genome shotgun (WGS) entry which is preliminary data.</text>
</comment>
<dbReference type="PANTHER" id="PTHR43581">
    <property type="entry name" value="ATP/GTP PHOSPHATASE"/>
    <property type="match status" value="1"/>
</dbReference>
<name>A0ABW5US76_9BURK</name>
<feature type="domain" description="OLD protein-like TOPRIM" evidence="2">
    <location>
        <begin position="425"/>
        <end position="491"/>
    </location>
</feature>
<organism evidence="3 4">
    <name type="scientific">Comamonas terrae</name>
    <dbReference type="NCBI Taxonomy" id="673548"/>
    <lineage>
        <taxon>Bacteria</taxon>
        <taxon>Pseudomonadati</taxon>
        <taxon>Pseudomonadota</taxon>
        <taxon>Betaproteobacteria</taxon>
        <taxon>Burkholderiales</taxon>
        <taxon>Comamonadaceae</taxon>
        <taxon>Comamonas</taxon>
    </lineage>
</organism>
<dbReference type="Proteomes" id="UP001597463">
    <property type="component" value="Unassembled WGS sequence"/>
</dbReference>
<keyword evidence="4" id="KW-1185">Reference proteome</keyword>
<dbReference type="CDD" id="cd01026">
    <property type="entry name" value="TOPRIM_OLD"/>
    <property type="match status" value="1"/>
</dbReference>
<evidence type="ECO:0000259" key="1">
    <source>
        <dbReference type="Pfam" id="PF13304"/>
    </source>
</evidence>
<dbReference type="InterPro" id="IPR027417">
    <property type="entry name" value="P-loop_NTPase"/>
</dbReference>
<dbReference type="InterPro" id="IPR003959">
    <property type="entry name" value="ATPase_AAA_core"/>
</dbReference>
<evidence type="ECO:0000313" key="4">
    <source>
        <dbReference type="Proteomes" id="UP001597463"/>
    </source>
</evidence>
<dbReference type="InterPro" id="IPR034139">
    <property type="entry name" value="TOPRIM_OLD"/>
</dbReference>
<protein>
    <submittedName>
        <fullName evidence="3">AAA family ATPase</fullName>
    </submittedName>
</protein>
<dbReference type="EMBL" id="JBHUMV010000006">
    <property type="protein sequence ID" value="MFD2755290.1"/>
    <property type="molecule type" value="Genomic_DNA"/>
</dbReference>
<dbReference type="RefSeq" id="WP_066478518.1">
    <property type="nucleotide sequence ID" value="NZ_BCNT01000008.1"/>
</dbReference>
<dbReference type="InterPro" id="IPR051396">
    <property type="entry name" value="Bact_Antivir_Def_Nuclease"/>
</dbReference>
<dbReference type="Gene3D" id="3.40.50.300">
    <property type="entry name" value="P-loop containing nucleotide triphosphate hydrolases"/>
    <property type="match status" value="2"/>
</dbReference>